<evidence type="ECO:0000313" key="11">
    <source>
        <dbReference type="Proteomes" id="UP000253999"/>
    </source>
</evidence>
<dbReference type="RefSeq" id="WP_111313290.1">
    <property type="nucleotide sequence ID" value="NZ_QEQD01000008.1"/>
</dbReference>
<dbReference type="PANTHER" id="PTHR43166">
    <property type="entry name" value="AMINO ACID IMPORT ATP-BINDING PROTEIN"/>
    <property type="match status" value="1"/>
</dbReference>
<dbReference type="InterPro" id="IPR003593">
    <property type="entry name" value="AAA+_ATPase"/>
</dbReference>
<dbReference type="SMART" id="SM00382">
    <property type="entry name" value="AAA"/>
    <property type="match status" value="1"/>
</dbReference>
<evidence type="ECO:0000256" key="1">
    <source>
        <dbReference type="ARBA" id="ARBA00004417"/>
    </source>
</evidence>
<dbReference type="GO" id="GO:0015424">
    <property type="term" value="F:ABC-type amino acid transporter activity"/>
    <property type="evidence" value="ECO:0007669"/>
    <property type="project" value="InterPro"/>
</dbReference>
<dbReference type="Gene3D" id="3.40.50.300">
    <property type="entry name" value="P-loop containing nucleotide triphosphate hydrolases"/>
    <property type="match status" value="1"/>
</dbReference>
<dbReference type="SUPFAM" id="SSF52540">
    <property type="entry name" value="P-loop containing nucleoside triphosphate hydrolases"/>
    <property type="match status" value="1"/>
</dbReference>
<dbReference type="PROSITE" id="PS00211">
    <property type="entry name" value="ABC_TRANSPORTER_1"/>
    <property type="match status" value="1"/>
</dbReference>
<evidence type="ECO:0000256" key="3">
    <source>
        <dbReference type="ARBA" id="ARBA00022448"/>
    </source>
</evidence>
<dbReference type="GO" id="GO:0016887">
    <property type="term" value="F:ATP hydrolysis activity"/>
    <property type="evidence" value="ECO:0007669"/>
    <property type="project" value="InterPro"/>
</dbReference>
<sequence length="249" mass="27586">MIEIKNIHKTFGNNTILRGIDLNIQKGQVVVILGPSGSGKTTFLRCLNALEMPEQGTIKFENEQPLAVDFGDNPTKKAILALRRKSGMVFQNYNLFPHKTAIENVMEGPVFVQGKSVAQAKQEAMALLAKVGLADKAELYPYQLSGGQQQRVGIARALAIQPELMLFDEPTSALDPELVQDVLNTMKELANEGWTMVVVTHEIKFALDVADVVVVMDGGEIVEQGSPKALFENPQHERTKRFLHQIRDH</sequence>
<dbReference type="GO" id="GO:0005524">
    <property type="term" value="F:ATP binding"/>
    <property type="evidence" value="ECO:0007669"/>
    <property type="project" value="UniProtKB-KW"/>
</dbReference>
<evidence type="ECO:0000256" key="2">
    <source>
        <dbReference type="ARBA" id="ARBA00005417"/>
    </source>
</evidence>
<keyword evidence="5" id="KW-0547">Nucleotide-binding</keyword>
<keyword evidence="3" id="KW-0813">Transport</keyword>
<evidence type="ECO:0000313" key="10">
    <source>
        <dbReference type="EMBL" id="RDF01810.1"/>
    </source>
</evidence>
<dbReference type="InterPro" id="IPR027417">
    <property type="entry name" value="P-loop_NTPase"/>
</dbReference>
<proteinExistence type="inferred from homology"/>
<keyword evidence="7" id="KW-0029">Amino-acid transport</keyword>
<evidence type="ECO:0000259" key="9">
    <source>
        <dbReference type="PROSITE" id="PS50893"/>
    </source>
</evidence>
<dbReference type="PANTHER" id="PTHR43166:SF35">
    <property type="entry name" value="L-CYSTINE IMPORT ATP-BINDING PROTEIN TCYN"/>
    <property type="match status" value="1"/>
</dbReference>
<feature type="domain" description="ABC transporter" evidence="9">
    <location>
        <begin position="2"/>
        <end position="243"/>
    </location>
</feature>
<evidence type="ECO:0000256" key="5">
    <source>
        <dbReference type="ARBA" id="ARBA00022741"/>
    </source>
</evidence>
<dbReference type="InterPro" id="IPR017871">
    <property type="entry name" value="ABC_transporter-like_CS"/>
</dbReference>
<name>A0A369Z9D2_HAEPH</name>
<dbReference type="GO" id="GO:0005886">
    <property type="term" value="C:plasma membrane"/>
    <property type="evidence" value="ECO:0007669"/>
    <property type="project" value="UniProtKB-SubCell"/>
</dbReference>
<dbReference type="Proteomes" id="UP000253999">
    <property type="component" value="Unassembled WGS sequence"/>
</dbReference>
<dbReference type="PROSITE" id="PS50893">
    <property type="entry name" value="ABC_TRANSPORTER_2"/>
    <property type="match status" value="1"/>
</dbReference>
<protein>
    <submittedName>
        <fullName evidence="10">Amino acid ABC transporter ATP-binding protein</fullName>
    </submittedName>
</protein>
<dbReference type="PIRSF" id="PIRSF039085">
    <property type="entry name" value="ABC_ATPase_HisP"/>
    <property type="match status" value="1"/>
</dbReference>
<keyword evidence="8" id="KW-0472">Membrane</keyword>
<evidence type="ECO:0000256" key="4">
    <source>
        <dbReference type="ARBA" id="ARBA00022475"/>
    </source>
</evidence>
<dbReference type="Pfam" id="PF00005">
    <property type="entry name" value="ABC_tran"/>
    <property type="match status" value="1"/>
</dbReference>
<evidence type="ECO:0000256" key="7">
    <source>
        <dbReference type="ARBA" id="ARBA00022970"/>
    </source>
</evidence>
<comment type="caution">
    <text evidence="10">The sequence shown here is derived from an EMBL/GenBank/DDBJ whole genome shotgun (WGS) entry which is preliminary data.</text>
</comment>
<dbReference type="InterPro" id="IPR050086">
    <property type="entry name" value="MetN_ABC_transporter-like"/>
</dbReference>
<organism evidence="10 11">
    <name type="scientific">Haemophilus parahaemolyticus</name>
    <dbReference type="NCBI Taxonomy" id="735"/>
    <lineage>
        <taxon>Bacteria</taxon>
        <taxon>Pseudomonadati</taxon>
        <taxon>Pseudomonadota</taxon>
        <taxon>Gammaproteobacteria</taxon>
        <taxon>Pasteurellales</taxon>
        <taxon>Pasteurellaceae</taxon>
        <taxon>Haemophilus</taxon>
    </lineage>
</organism>
<accession>A0A369Z9D2</accession>
<reference evidence="10 11" key="1">
    <citation type="submission" date="2018-05" db="EMBL/GenBank/DDBJ databases">
        <title>Draft Genome Sequences for a Diverse set of 7 Haemophilus Species.</title>
        <authorList>
            <person name="Nichols M."/>
            <person name="Topaz N."/>
            <person name="Wang X."/>
            <person name="Wang X."/>
            <person name="Boxrud D."/>
        </authorList>
    </citation>
    <scope>NUCLEOTIDE SEQUENCE [LARGE SCALE GENOMIC DNA]</scope>
    <source>
        <strain evidence="10 11">C2010039593</strain>
    </source>
</reference>
<keyword evidence="6 10" id="KW-0067">ATP-binding</keyword>
<dbReference type="FunFam" id="3.40.50.300:FF:000020">
    <property type="entry name" value="Amino acid ABC transporter ATP-binding component"/>
    <property type="match status" value="1"/>
</dbReference>
<gene>
    <name evidence="10" type="ORF">DPV98_07700</name>
</gene>
<dbReference type="EMBL" id="QEQD01000008">
    <property type="protein sequence ID" value="RDF01810.1"/>
    <property type="molecule type" value="Genomic_DNA"/>
</dbReference>
<evidence type="ECO:0000256" key="8">
    <source>
        <dbReference type="ARBA" id="ARBA00023136"/>
    </source>
</evidence>
<comment type="similarity">
    <text evidence="2">Belongs to the ABC transporter superfamily.</text>
</comment>
<evidence type="ECO:0000256" key="6">
    <source>
        <dbReference type="ARBA" id="ARBA00022840"/>
    </source>
</evidence>
<comment type="subcellular location">
    <subcellularLocation>
        <location evidence="1">Cell inner membrane</location>
        <topology evidence="1">Peripheral membrane protein</topology>
    </subcellularLocation>
</comment>
<keyword evidence="4" id="KW-1003">Cell membrane</keyword>
<dbReference type="STRING" id="735.B0185_09170"/>
<dbReference type="InterPro" id="IPR003439">
    <property type="entry name" value="ABC_transporter-like_ATP-bd"/>
</dbReference>
<dbReference type="AlphaFoldDB" id="A0A369Z9D2"/>
<dbReference type="InterPro" id="IPR030679">
    <property type="entry name" value="ABC_ATPase_HisP-typ"/>
</dbReference>
<dbReference type="CDD" id="cd03262">
    <property type="entry name" value="ABC_HisP_GlnQ"/>
    <property type="match status" value="1"/>
</dbReference>